<comment type="caution">
    <text evidence="3">The sequence shown here is derived from an EMBL/GenBank/DDBJ whole genome shotgun (WGS) entry which is preliminary data.</text>
</comment>
<accession>A0A1V9Z967</accession>
<dbReference type="GO" id="GO:0006886">
    <property type="term" value="P:intracellular protein transport"/>
    <property type="evidence" value="ECO:0007669"/>
    <property type="project" value="TreeGrafter"/>
</dbReference>
<dbReference type="Gene3D" id="1.20.58.2190">
    <property type="match status" value="1"/>
</dbReference>
<feature type="domain" description="UBX" evidence="2">
    <location>
        <begin position="440"/>
        <end position="514"/>
    </location>
</feature>
<dbReference type="OrthoDB" id="440781at2759"/>
<dbReference type="CDD" id="cd16118">
    <property type="entry name" value="UBX2_UBXN9"/>
    <property type="match status" value="1"/>
</dbReference>
<dbReference type="Gene3D" id="3.10.20.90">
    <property type="entry name" value="Phosphatidylinositol 3-kinase Catalytic Subunit, Chain A, domain 1"/>
    <property type="match status" value="3"/>
</dbReference>
<dbReference type="GO" id="GO:0005737">
    <property type="term" value="C:cytoplasm"/>
    <property type="evidence" value="ECO:0007669"/>
    <property type="project" value="TreeGrafter"/>
</dbReference>
<proteinExistence type="predicted"/>
<dbReference type="InterPro" id="IPR018997">
    <property type="entry name" value="PUB_domain"/>
</dbReference>
<dbReference type="GO" id="GO:0005634">
    <property type="term" value="C:nucleus"/>
    <property type="evidence" value="ECO:0007669"/>
    <property type="project" value="TreeGrafter"/>
</dbReference>
<dbReference type="EMBL" id="JNBR01000360">
    <property type="protein sequence ID" value="OQR94534.1"/>
    <property type="molecule type" value="Genomic_DNA"/>
</dbReference>
<dbReference type="InterPro" id="IPR029071">
    <property type="entry name" value="Ubiquitin-like_domsf"/>
</dbReference>
<dbReference type="Pfam" id="PF11470">
    <property type="entry name" value="TUG-UBL1"/>
    <property type="match status" value="1"/>
</dbReference>
<evidence type="ECO:0000313" key="4">
    <source>
        <dbReference type="Proteomes" id="UP000243579"/>
    </source>
</evidence>
<gene>
    <name evidence="3" type="ORF">ACHHYP_01144</name>
</gene>
<dbReference type="GO" id="GO:0012506">
    <property type="term" value="C:vesicle membrane"/>
    <property type="evidence" value="ECO:0007669"/>
    <property type="project" value="TreeGrafter"/>
</dbReference>
<feature type="region of interest" description="Disordered" evidence="1">
    <location>
        <begin position="540"/>
        <end position="590"/>
    </location>
</feature>
<dbReference type="Proteomes" id="UP000243579">
    <property type="component" value="Unassembled WGS sequence"/>
</dbReference>
<dbReference type="InterPro" id="IPR036339">
    <property type="entry name" value="PUB-like_dom_sf"/>
</dbReference>
<dbReference type="SUPFAM" id="SSF54236">
    <property type="entry name" value="Ubiquitin-like"/>
    <property type="match status" value="3"/>
</dbReference>
<dbReference type="Pfam" id="PF09409">
    <property type="entry name" value="PUB"/>
    <property type="match status" value="1"/>
</dbReference>
<dbReference type="CDD" id="cd16105">
    <property type="entry name" value="Ubl_ASPSCR1_like"/>
    <property type="match status" value="1"/>
</dbReference>
<organism evidence="3 4">
    <name type="scientific">Achlya hypogyna</name>
    <name type="common">Oomycete</name>
    <name type="synonym">Protoachlya hypogyna</name>
    <dbReference type="NCBI Taxonomy" id="1202772"/>
    <lineage>
        <taxon>Eukaryota</taxon>
        <taxon>Sar</taxon>
        <taxon>Stramenopiles</taxon>
        <taxon>Oomycota</taxon>
        <taxon>Saprolegniomycetes</taxon>
        <taxon>Saprolegniales</taxon>
        <taxon>Achlyaceae</taxon>
        <taxon>Achlya</taxon>
    </lineage>
</organism>
<dbReference type="PROSITE" id="PS50033">
    <property type="entry name" value="UBX"/>
    <property type="match status" value="1"/>
</dbReference>
<dbReference type="CDD" id="cd09212">
    <property type="entry name" value="PUB"/>
    <property type="match status" value="1"/>
</dbReference>
<dbReference type="AlphaFoldDB" id="A0A1V9Z967"/>
<dbReference type="InterPro" id="IPR001012">
    <property type="entry name" value="UBX_dom"/>
</dbReference>
<dbReference type="PANTHER" id="PTHR46467:SF1">
    <property type="entry name" value="TETHER CONTAINING UBX DOMAIN FOR GLUT4"/>
    <property type="match status" value="1"/>
</dbReference>
<dbReference type="SMART" id="SM00580">
    <property type="entry name" value="PUG"/>
    <property type="match status" value="1"/>
</dbReference>
<keyword evidence="4" id="KW-1185">Reference proteome</keyword>
<reference evidence="3 4" key="1">
    <citation type="journal article" date="2014" name="Genome Biol. Evol.">
        <title>The secreted proteins of Achlya hypogyna and Thraustotheca clavata identify the ancestral oomycete secretome and reveal gene acquisitions by horizontal gene transfer.</title>
        <authorList>
            <person name="Misner I."/>
            <person name="Blouin N."/>
            <person name="Leonard G."/>
            <person name="Richards T.A."/>
            <person name="Lane C.E."/>
        </authorList>
    </citation>
    <scope>NUCLEOTIDE SEQUENCE [LARGE SCALE GENOMIC DNA]</scope>
    <source>
        <strain evidence="3 4">ATCC 48635</strain>
    </source>
</reference>
<dbReference type="SUPFAM" id="SSF143503">
    <property type="entry name" value="PUG domain-like"/>
    <property type="match status" value="1"/>
</dbReference>
<dbReference type="PANTHER" id="PTHR46467">
    <property type="entry name" value="TETHER CONTAINING UBX DOMAIN FOR GLUT4"/>
    <property type="match status" value="1"/>
</dbReference>
<dbReference type="Pfam" id="PF00789">
    <property type="entry name" value="UBX"/>
    <property type="match status" value="1"/>
</dbReference>
<evidence type="ECO:0000259" key="2">
    <source>
        <dbReference type="PROSITE" id="PS50033"/>
    </source>
</evidence>
<sequence length="590" mass="63304">MSLIVLLDGHRKKVPVTAGTSMSEVLRKACEAHGVDADRFELRHKNAVVDLSLPFRLTGVSSNATLDMVVKKGGSNDVVRVCVQLADGRRVQGSFSSGNTLATILGQLNVHIAPENDSINFMRRDIRSSELTELTLQSLGLVSGSVMFRVQSSASSPQASAPVQRVVPAAAPMPPPPVVQAAAPIALPAATTLPEVAIASPEVEVPTPVAPTTPYDALQRVRNSNFDAVSADVVLTLMKILCNILSKPGDPKVRSIRMTNPKFTASVGRHTGGIDFLLAVGFALDDDGEMLRLATESPEELQQALRVLQDEADDLRIEHNRRPQVVVPSAFPSPEFDAYQPLITRMQAQPRGASITEMRLDDLKKKQEALLGSAVPPRQTRVLFPHELHNAVMPAAPDTGGKSDAQLLAQAAKARQVEAEKNQSFRTLAMRELEEMERKSVYQSAVIRVRFPDKVVLQATFHPQEPLSAVASHVASCLAAPASFYLYTTPPMHKLDVAKSLLDLHLVPASNIFLGWDVPLAPHTPLGGYLAPRTLDDLGAEAKDEAAPQYPSSQPLTTPAAAPAASHAAEAKGPASTSAKSKGRPGWLKL</sequence>
<evidence type="ECO:0000256" key="1">
    <source>
        <dbReference type="SAM" id="MobiDB-lite"/>
    </source>
</evidence>
<name>A0A1V9Z967_ACHHY</name>
<dbReference type="InterPro" id="IPR021569">
    <property type="entry name" value="TUG-UBL1"/>
</dbReference>
<feature type="compositionally biased region" description="Low complexity" evidence="1">
    <location>
        <begin position="551"/>
        <end position="576"/>
    </location>
</feature>
<evidence type="ECO:0000313" key="3">
    <source>
        <dbReference type="EMBL" id="OQR94534.1"/>
    </source>
</evidence>
<dbReference type="STRING" id="1202772.A0A1V9Z967"/>
<protein>
    <recommendedName>
        <fullName evidence="2">UBX domain-containing protein</fullName>
    </recommendedName>
</protein>
<dbReference type="SMART" id="SM00166">
    <property type="entry name" value="UBX"/>
    <property type="match status" value="1"/>
</dbReference>